<keyword evidence="2" id="KW-1185">Reference proteome</keyword>
<dbReference type="Proteomes" id="UP000015105">
    <property type="component" value="Chromosome 5D"/>
</dbReference>
<proteinExistence type="predicted"/>
<dbReference type="Gramene" id="AET5Gv21169800.9">
    <property type="protein sequence ID" value="AET5Gv21169800.9"/>
    <property type="gene ID" value="AET5Gv21169800"/>
</dbReference>
<name>A0A453MG21_AEGTS</name>
<reference evidence="2" key="1">
    <citation type="journal article" date="2014" name="Science">
        <title>Ancient hybridizations among the ancestral genomes of bread wheat.</title>
        <authorList>
            <consortium name="International Wheat Genome Sequencing Consortium,"/>
            <person name="Marcussen T."/>
            <person name="Sandve S.R."/>
            <person name="Heier L."/>
            <person name="Spannagl M."/>
            <person name="Pfeifer M."/>
            <person name="Jakobsen K.S."/>
            <person name="Wulff B.B."/>
            <person name="Steuernagel B."/>
            <person name="Mayer K.F."/>
            <person name="Olsen O.A."/>
        </authorList>
    </citation>
    <scope>NUCLEOTIDE SEQUENCE [LARGE SCALE GENOMIC DNA]</scope>
    <source>
        <strain evidence="2">cv. AL8/78</strain>
    </source>
</reference>
<evidence type="ECO:0000313" key="2">
    <source>
        <dbReference type="Proteomes" id="UP000015105"/>
    </source>
</evidence>
<reference evidence="1" key="5">
    <citation type="journal article" date="2021" name="G3 (Bethesda)">
        <title>Aegilops tauschii genome assembly Aet v5.0 features greater sequence contiguity and improved annotation.</title>
        <authorList>
            <person name="Wang L."/>
            <person name="Zhu T."/>
            <person name="Rodriguez J.C."/>
            <person name="Deal K.R."/>
            <person name="Dubcovsky J."/>
            <person name="McGuire P.E."/>
            <person name="Lux T."/>
            <person name="Spannagl M."/>
            <person name="Mayer K.F.X."/>
            <person name="Baldrich P."/>
            <person name="Meyers B.C."/>
            <person name="Huo N."/>
            <person name="Gu Y.Q."/>
            <person name="Zhou H."/>
            <person name="Devos K.M."/>
            <person name="Bennetzen J.L."/>
            <person name="Unver T."/>
            <person name="Budak H."/>
            <person name="Gulick P.J."/>
            <person name="Galiba G."/>
            <person name="Kalapos B."/>
            <person name="Nelson D.R."/>
            <person name="Li P."/>
            <person name="You F.M."/>
            <person name="Luo M.C."/>
            <person name="Dvorak J."/>
        </authorList>
    </citation>
    <scope>NUCLEOTIDE SEQUENCE [LARGE SCALE GENOMIC DNA]</scope>
    <source>
        <strain evidence="1">cv. AL8/78</strain>
    </source>
</reference>
<dbReference type="AlphaFoldDB" id="A0A453MG21"/>
<reference evidence="2" key="2">
    <citation type="journal article" date="2017" name="Nat. Plants">
        <title>The Aegilops tauschii genome reveals multiple impacts of transposons.</title>
        <authorList>
            <person name="Zhao G."/>
            <person name="Zou C."/>
            <person name="Li K."/>
            <person name="Wang K."/>
            <person name="Li T."/>
            <person name="Gao L."/>
            <person name="Zhang X."/>
            <person name="Wang H."/>
            <person name="Yang Z."/>
            <person name="Liu X."/>
            <person name="Jiang W."/>
            <person name="Mao L."/>
            <person name="Kong X."/>
            <person name="Jiao Y."/>
            <person name="Jia J."/>
        </authorList>
    </citation>
    <scope>NUCLEOTIDE SEQUENCE [LARGE SCALE GENOMIC DNA]</scope>
    <source>
        <strain evidence="2">cv. AL8/78</strain>
    </source>
</reference>
<accession>A0A453MG21</accession>
<sequence length="74" mass="8244">TPQFSMQEVAIKLEFAPLHSWLSEGPDETWTAVDLGQPVLKDTVFPIYYGMVLPPDCSLLSSLWVFPNLIYGSG</sequence>
<dbReference type="EnsemblPlants" id="AET5Gv21169800.9">
    <property type="protein sequence ID" value="AET5Gv21169800.9"/>
    <property type="gene ID" value="AET5Gv21169800"/>
</dbReference>
<evidence type="ECO:0000313" key="1">
    <source>
        <dbReference type="EnsemblPlants" id="AET5Gv21169800.9"/>
    </source>
</evidence>
<reference evidence="1" key="3">
    <citation type="journal article" date="2017" name="Nature">
        <title>Genome sequence of the progenitor of the wheat D genome Aegilops tauschii.</title>
        <authorList>
            <person name="Luo M.C."/>
            <person name="Gu Y.Q."/>
            <person name="Puiu D."/>
            <person name="Wang H."/>
            <person name="Twardziok S.O."/>
            <person name="Deal K.R."/>
            <person name="Huo N."/>
            <person name="Zhu T."/>
            <person name="Wang L."/>
            <person name="Wang Y."/>
            <person name="McGuire P.E."/>
            <person name="Liu S."/>
            <person name="Long H."/>
            <person name="Ramasamy R.K."/>
            <person name="Rodriguez J.C."/>
            <person name="Van S.L."/>
            <person name="Yuan L."/>
            <person name="Wang Z."/>
            <person name="Xia Z."/>
            <person name="Xiao L."/>
            <person name="Anderson O.D."/>
            <person name="Ouyang S."/>
            <person name="Liang Y."/>
            <person name="Zimin A.V."/>
            <person name="Pertea G."/>
            <person name="Qi P."/>
            <person name="Bennetzen J.L."/>
            <person name="Dai X."/>
            <person name="Dawson M.W."/>
            <person name="Muller H.G."/>
            <person name="Kugler K."/>
            <person name="Rivarola-Duarte L."/>
            <person name="Spannagl M."/>
            <person name="Mayer K.F.X."/>
            <person name="Lu F.H."/>
            <person name="Bevan M.W."/>
            <person name="Leroy P."/>
            <person name="Li P."/>
            <person name="You F.M."/>
            <person name="Sun Q."/>
            <person name="Liu Z."/>
            <person name="Lyons E."/>
            <person name="Wicker T."/>
            <person name="Salzberg S.L."/>
            <person name="Devos K.M."/>
            <person name="Dvorak J."/>
        </authorList>
    </citation>
    <scope>NUCLEOTIDE SEQUENCE [LARGE SCALE GENOMIC DNA]</scope>
    <source>
        <strain evidence="1">cv. AL8/78</strain>
    </source>
</reference>
<protein>
    <submittedName>
        <fullName evidence="1">Uncharacterized protein</fullName>
    </submittedName>
</protein>
<reference evidence="1" key="4">
    <citation type="submission" date="2019-03" db="UniProtKB">
        <authorList>
            <consortium name="EnsemblPlants"/>
        </authorList>
    </citation>
    <scope>IDENTIFICATION</scope>
</reference>
<organism evidence="1 2">
    <name type="scientific">Aegilops tauschii subsp. strangulata</name>
    <name type="common">Goatgrass</name>
    <dbReference type="NCBI Taxonomy" id="200361"/>
    <lineage>
        <taxon>Eukaryota</taxon>
        <taxon>Viridiplantae</taxon>
        <taxon>Streptophyta</taxon>
        <taxon>Embryophyta</taxon>
        <taxon>Tracheophyta</taxon>
        <taxon>Spermatophyta</taxon>
        <taxon>Magnoliopsida</taxon>
        <taxon>Liliopsida</taxon>
        <taxon>Poales</taxon>
        <taxon>Poaceae</taxon>
        <taxon>BOP clade</taxon>
        <taxon>Pooideae</taxon>
        <taxon>Triticodae</taxon>
        <taxon>Triticeae</taxon>
        <taxon>Triticinae</taxon>
        <taxon>Aegilops</taxon>
    </lineage>
</organism>